<dbReference type="Pfam" id="PF01081">
    <property type="entry name" value="Aldolase"/>
    <property type="match status" value="1"/>
</dbReference>
<dbReference type="NCBIfam" id="TIGR01182">
    <property type="entry name" value="eda"/>
    <property type="match status" value="1"/>
</dbReference>
<dbReference type="PANTHER" id="PTHR30246:SF1">
    <property type="entry name" value="2-DEHYDRO-3-DEOXY-6-PHOSPHOGALACTONATE ALDOLASE-RELATED"/>
    <property type="match status" value="1"/>
</dbReference>
<dbReference type="SUPFAM" id="SSF51569">
    <property type="entry name" value="Aldolase"/>
    <property type="match status" value="1"/>
</dbReference>
<dbReference type="AlphaFoldDB" id="A0A380TZZ2"/>
<dbReference type="GO" id="GO:0008675">
    <property type="term" value="F:2-dehydro-3-deoxy-phosphogluconate aldolase activity"/>
    <property type="evidence" value="ECO:0007669"/>
    <property type="project" value="UniProtKB-EC"/>
</dbReference>
<organism evidence="9 10">
    <name type="scientific">[Actinobacillus] rossii</name>
    <dbReference type="NCBI Taxonomy" id="123820"/>
    <lineage>
        <taxon>Bacteria</taxon>
        <taxon>Pseudomonadati</taxon>
        <taxon>Pseudomonadota</taxon>
        <taxon>Gammaproteobacteria</taxon>
        <taxon>Pasteurellales</taxon>
        <taxon>Pasteurellaceae</taxon>
    </lineage>
</organism>
<keyword evidence="8" id="KW-0119">Carbohydrate metabolism</keyword>
<evidence type="ECO:0000256" key="3">
    <source>
        <dbReference type="ARBA" id="ARBA00006906"/>
    </source>
</evidence>
<keyword evidence="10" id="KW-1185">Reference proteome</keyword>
<dbReference type="PROSITE" id="PS00160">
    <property type="entry name" value="ALDOLASE_KDPG_KHG_2"/>
    <property type="match status" value="1"/>
</dbReference>
<dbReference type="PROSITE" id="PS00159">
    <property type="entry name" value="ALDOLASE_KDPG_KHG_1"/>
    <property type="match status" value="1"/>
</dbReference>
<comment type="subunit">
    <text evidence="4">Homotrimer.</text>
</comment>
<protein>
    <recommendedName>
        <fullName evidence="5">2-dehydro-3-deoxy-phosphogluconate aldolase</fullName>
        <ecNumber evidence="5">4.1.2.14</ecNumber>
    </recommendedName>
</protein>
<dbReference type="EC" id="4.1.2.14" evidence="5"/>
<accession>A0A380TZZ2</accession>
<reference evidence="9 10" key="1">
    <citation type="submission" date="2018-06" db="EMBL/GenBank/DDBJ databases">
        <authorList>
            <consortium name="Pathogen Informatics"/>
            <person name="Doyle S."/>
        </authorList>
    </citation>
    <scope>NUCLEOTIDE SEQUENCE [LARGE SCALE GENOMIC DNA]</scope>
    <source>
        <strain evidence="9 10">NCTC10801</strain>
    </source>
</reference>
<comment type="catalytic activity">
    <reaction evidence="1">
        <text>2-dehydro-3-deoxy-6-phospho-D-gluconate = D-glyceraldehyde 3-phosphate + pyruvate</text>
        <dbReference type="Rhea" id="RHEA:17089"/>
        <dbReference type="ChEBI" id="CHEBI:15361"/>
        <dbReference type="ChEBI" id="CHEBI:57569"/>
        <dbReference type="ChEBI" id="CHEBI:59776"/>
        <dbReference type="EC" id="4.1.2.14"/>
    </reaction>
</comment>
<keyword evidence="6 9" id="KW-0456">Lyase</keyword>
<dbReference type="PANTHER" id="PTHR30246">
    <property type="entry name" value="2-KETO-3-DEOXY-6-PHOSPHOGLUCONATE ALDOLASE"/>
    <property type="match status" value="1"/>
</dbReference>
<dbReference type="NCBIfam" id="NF004325">
    <property type="entry name" value="PRK05718.1"/>
    <property type="match status" value="1"/>
</dbReference>
<dbReference type="Gene3D" id="3.20.20.70">
    <property type="entry name" value="Aldolase class I"/>
    <property type="match status" value="1"/>
</dbReference>
<evidence type="ECO:0000256" key="1">
    <source>
        <dbReference type="ARBA" id="ARBA00000654"/>
    </source>
</evidence>
<gene>
    <name evidence="9" type="primary">eda_4</name>
    <name evidence="9" type="ORF">NCTC10801_02166</name>
</gene>
<evidence type="ECO:0000256" key="6">
    <source>
        <dbReference type="ARBA" id="ARBA00023239"/>
    </source>
</evidence>
<comment type="similarity">
    <text evidence="3">Belongs to the KHG/KDPG aldolase family.</text>
</comment>
<proteinExistence type="inferred from homology"/>
<evidence type="ECO:0000256" key="4">
    <source>
        <dbReference type="ARBA" id="ARBA00011233"/>
    </source>
</evidence>
<dbReference type="InterPro" id="IPR013785">
    <property type="entry name" value="Aldolase_TIM"/>
</dbReference>
<comment type="pathway">
    <text evidence="2">Carbohydrate acid metabolism; 2-dehydro-3-deoxy-D-gluconate degradation; D-glyceraldehyde 3-phosphate and pyruvate from 2-dehydro-3-deoxy-D-gluconate: step 2/2.</text>
</comment>
<dbReference type="CDD" id="cd00452">
    <property type="entry name" value="KDPG_aldolase"/>
    <property type="match status" value="1"/>
</dbReference>
<dbReference type="Proteomes" id="UP000254649">
    <property type="component" value="Unassembled WGS sequence"/>
</dbReference>
<evidence type="ECO:0000313" key="9">
    <source>
        <dbReference type="EMBL" id="SUT94300.1"/>
    </source>
</evidence>
<evidence type="ECO:0000256" key="5">
    <source>
        <dbReference type="ARBA" id="ARBA00013063"/>
    </source>
</evidence>
<evidence type="ECO:0000256" key="8">
    <source>
        <dbReference type="ARBA" id="ARBA00023277"/>
    </source>
</evidence>
<dbReference type="InterPro" id="IPR031337">
    <property type="entry name" value="KDPG/KHG_AS_1"/>
</dbReference>
<name>A0A380TZZ2_9PAST</name>
<keyword evidence="7" id="KW-0704">Schiff base</keyword>
<sequence>MQWNLSPQAVFAASPVVPVMVIKKLEDSIPMANALLEGGISVFEITLRSQIAVEAIKLISETFPQALVGAGTVISTEQYDEVIKNGAKFVISPGATPKLLQHAKSNSICLIPGTATPSEMMQALELGYDHLKFFPAEANGGAKALSAISAPLPQLTFCPTGGISAKNVAEYLALNCVATVGGSWMLPAETIAEKNWSKITELSQSAVKLIQELRQK</sequence>
<dbReference type="OrthoDB" id="9805177at2"/>
<dbReference type="EMBL" id="UFRQ01000003">
    <property type="protein sequence ID" value="SUT94300.1"/>
    <property type="molecule type" value="Genomic_DNA"/>
</dbReference>
<dbReference type="InterPro" id="IPR000887">
    <property type="entry name" value="Aldlse_KDPG_KHG"/>
</dbReference>
<evidence type="ECO:0000256" key="2">
    <source>
        <dbReference type="ARBA" id="ARBA00004736"/>
    </source>
</evidence>
<evidence type="ECO:0000256" key="7">
    <source>
        <dbReference type="ARBA" id="ARBA00023270"/>
    </source>
</evidence>
<evidence type="ECO:0000313" key="10">
    <source>
        <dbReference type="Proteomes" id="UP000254649"/>
    </source>
</evidence>
<dbReference type="InterPro" id="IPR031338">
    <property type="entry name" value="KDPG/KHG_AS_2"/>
</dbReference>